<dbReference type="RefSeq" id="WP_138343185.1">
    <property type="nucleotide sequence ID" value="NZ_JADMTR010000044.1"/>
</dbReference>
<dbReference type="InterPro" id="IPR043834">
    <property type="entry name" value="REC"/>
</dbReference>
<dbReference type="EMBL" id="JAQNZF010000004">
    <property type="protein sequence ID" value="MDC2741446.1"/>
    <property type="molecule type" value="Genomic_DNA"/>
</dbReference>
<accession>A0AAW6HAT4</accession>
<protein>
    <submittedName>
        <fullName evidence="2">Response regulator receiver domain</fullName>
    </submittedName>
</protein>
<dbReference type="Proteomes" id="UP001219389">
    <property type="component" value="Unassembled WGS sequence"/>
</dbReference>
<proteinExistence type="predicted"/>
<evidence type="ECO:0000259" key="1">
    <source>
        <dbReference type="Pfam" id="PF19192"/>
    </source>
</evidence>
<dbReference type="AlphaFoldDB" id="A0AAW6HAT4"/>
<comment type="caution">
    <text evidence="2">The sequence shown here is derived from an EMBL/GenBank/DDBJ whole genome shotgun (WGS) entry which is preliminary data.</text>
</comment>
<gene>
    <name evidence="2" type="ORF">PO382_04325</name>
</gene>
<sequence>MILKNSLYYKKSLEIAKEFVQSITIVDDKAVYSNGTPVSSDFFDAGEIIKKFSEQSIICSIFKFTEENDIYRIAKISQKSDITVLDWKMTPAFEAVENDNSDDEEEDNRESKGYYTLEILKEVLSSEYNKFKLFVIYTDEIDFNRIVSEIKQVLKSINLPVKEESQYSFLCNSNKITIFGKEAVKTKTTHIKDIAQRAFNYAELPNAIYEEFVNFTHGVVSNIFLKSISAIRANTFFLLNTFQREIDAAFIAHKSVLPTPDDAHEHIIELIGSEIKSVINGALNESITSVQIENYIELLDEKKLLFNFKKDDLDNNSNIPNSFTIGEFKVLLNKGIISTCKYENESVKSKRELSKRVIKHIPKIIIQGYDPTIEKTKLQEHINNSNLRFAKLTTLRKRYLNANKPFLTLGVLLKGTTVAGNDEYWVCIQPKCDSVRLSMNENMHMGRPFMFLSLTKTSKNGDIILDLNTSFKIIYNITKIRQFMFRPTKNGVVQVREVIPNEWFFLDSFGRRFEYLGELKNDFAQGIANSFASQVSRVATNHSEWLRLNSIK</sequence>
<evidence type="ECO:0000313" key="3">
    <source>
        <dbReference type="Proteomes" id="UP001219389"/>
    </source>
</evidence>
<organism evidence="2 3">
    <name type="scientific">Bacteroides ovatus</name>
    <dbReference type="NCBI Taxonomy" id="28116"/>
    <lineage>
        <taxon>Bacteria</taxon>
        <taxon>Pseudomonadati</taxon>
        <taxon>Bacteroidota</taxon>
        <taxon>Bacteroidia</taxon>
        <taxon>Bacteroidales</taxon>
        <taxon>Bacteroidaceae</taxon>
        <taxon>Bacteroides</taxon>
    </lineage>
</organism>
<dbReference type="Pfam" id="PF19192">
    <property type="entry name" value="Response_reg_2"/>
    <property type="match status" value="1"/>
</dbReference>
<name>A0AAW6HAT4_BACOV</name>
<feature type="domain" description="Response receiver" evidence="1">
    <location>
        <begin position="19"/>
        <end position="184"/>
    </location>
</feature>
<reference evidence="2" key="1">
    <citation type="submission" date="2022-10" db="EMBL/GenBank/DDBJ databases">
        <title>Human gut microbiome strain richness.</title>
        <authorList>
            <person name="Chen-Liaw A."/>
        </authorList>
    </citation>
    <scope>NUCLEOTIDE SEQUENCE</scope>
    <source>
        <strain evidence="2">BSD2780120875st1_E1_BSD2780120875_150330</strain>
    </source>
</reference>
<evidence type="ECO:0000313" key="2">
    <source>
        <dbReference type="EMBL" id="MDC2741446.1"/>
    </source>
</evidence>